<dbReference type="PATRIC" id="fig|821.40.peg.2768"/>
<dbReference type="NCBIfam" id="TIGR00225">
    <property type="entry name" value="prc"/>
    <property type="match status" value="1"/>
</dbReference>
<keyword evidence="3 5" id="KW-0378">Hydrolase</keyword>
<proteinExistence type="inferred from homology"/>
<reference evidence="7 8" key="2">
    <citation type="journal article" date="2016" name="Genome Biol. Evol.">
        <title>Extensive mobilome-driven genome diversification in mouse gut-associated Bacteroides vulgatus mpk.</title>
        <authorList>
            <person name="Lange A."/>
            <person name="Beier S."/>
            <person name="Steimle A."/>
            <person name="Autenrieth I.B."/>
            <person name="Huson D.H."/>
            <person name="Frick J.S."/>
        </authorList>
    </citation>
    <scope>NUCLEOTIDE SEQUENCE [LARGE SCALE GENOMIC DNA]</scope>
    <source>
        <strain evidence="8">mpk</strain>
    </source>
</reference>
<dbReference type="CDD" id="cd06782">
    <property type="entry name" value="cpPDZ_CPP-like"/>
    <property type="match status" value="1"/>
</dbReference>
<dbReference type="SMART" id="SM00245">
    <property type="entry name" value="TSPc"/>
    <property type="match status" value="1"/>
</dbReference>
<evidence type="ECO:0000256" key="4">
    <source>
        <dbReference type="ARBA" id="ARBA00022825"/>
    </source>
</evidence>
<feature type="domain" description="PDZ" evidence="6">
    <location>
        <begin position="82"/>
        <end position="152"/>
    </location>
</feature>
<name>A0A0P0M2R7_PHOVU</name>
<dbReference type="Gene3D" id="3.90.226.10">
    <property type="entry name" value="2-enoyl-CoA Hydratase, Chain A, domain 1"/>
    <property type="match status" value="1"/>
</dbReference>
<dbReference type="InterPro" id="IPR005151">
    <property type="entry name" value="Tail-specific_protease"/>
</dbReference>
<evidence type="ECO:0000313" key="7">
    <source>
        <dbReference type="EMBL" id="ALK84909.1"/>
    </source>
</evidence>
<dbReference type="PANTHER" id="PTHR32060">
    <property type="entry name" value="TAIL-SPECIFIC PROTEASE"/>
    <property type="match status" value="1"/>
</dbReference>
<organism evidence="7 8">
    <name type="scientific">Phocaeicola vulgatus</name>
    <name type="common">Bacteroides vulgatus</name>
    <dbReference type="NCBI Taxonomy" id="821"/>
    <lineage>
        <taxon>Bacteria</taxon>
        <taxon>Pseudomonadati</taxon>
        <taxon>Bacteroidota</taxon>
        <taxon>Bacteroidia</taxon>
        <taxon>Bacteroidales</taxon>
        <taxon>Bacteroidaceae</taxon>
        <taxon>Phocaeicola</taxon>
    </lineage>
</organism>
<evidence type="ECO:0000256" key="3">
    <source>
        <dbReference type="ARBA" id="ARBA00022801"/>
    </source>
</evidence>
<evidence type="ECO:0000313" key="8">
    <source>
        <dbReference type="Proteomes" id="UP000061587"/>
    </source>
</evidence>
<dbReference type="GO" id="GO:0008236">
    <property type="term" value="F:serine-type peptidase activity"/>
    <property type="evidence" value="ECO:0007669"/>
    <property type="project" value="UniProtKB-KW"/>
</dbReference>
<dbReference type="GO" id="GO:0030288">
    <property type="term" value="C:outer membrane-bounded periplasmic space"/>
    <property type="evidence" value="ECO:0007669"/>
    <property type="project" value="TreeGrafter"/>
</dbReference>
<sequence>MPVIVAVSIVTGILIGTFYANHFSGNKLGIINTSSNKLNALLRIIDDQYVDTVNMGELVEDAMPQILGELDPHSSYIPAKDLEAVNSDLKGSFSGIGIQFTIQQDTIHVNNVIQGGPSEKVGLMAGDRIIEVDDSAFVGKIVTNYESMKRLKGPKGSEVKLGVFRPGEKETLHFTIVRGDIPVKSVDAAYMLNDKFGYIKVNKFGETTYPELLISLAKLNQANCEGVVIDLRGNTGGYMGAAIQMVNEFLPKNRLIVYTQGRKSPRENYTSNGTGSSQKMPIVVLMDEGSASASEIFAGAIQDNDRGQSSGAALSEKGWYNNLSTSAMVQPSV</sequence>
<dbReference type="GO" id="GO:0004175">
    <property type="term" value="F:endopeptidase activity"/>
    <property type="evidence" value="ECO:0007669"/>
    <property type="project" value="TreeGrafter"/>
</dbReference>
<accession>A0A0P0M2R7</accession>
<evidence type="ECO:0000256" key="1">
    <source>
        <dbReference type="ARBA" id="ARBA00009179"/>
    </source>
</evidence>
<dbReference type="Gene3D" id="2.30.42.10">
    <property type="match status" value="1"/>
</dbReference>
<comment type="similarity">
    <text evidence="1 5">Belongs to the peptidase S41A family.</text>
</comment>
<dbReference type="GO" id="GO:0007165">
    <property type="term" value="P:signal transduction"/>
    <property type="evidence" value="ECO:0007669"/>
    <property type="project" value="TreeGrafter"/>
</dbReference>
<dbReference type="InterPro" id="IPR036034">
    <property type="entry name" value="PDZ_sf"/>
</dbReference>
<dbReference type="EMBL" id="CP013020">
    <property type="protein sequence ID" value="ALK84909.1"/>
    <property type="molecule type" value="Genomic_DNA"/>
</dbReference>
<dbReference type="AlphaFoldDB" id="A0A0P0M2R7"/>
<keyword evidence="4 5" id="KW-0720">Serine protease</keyword>
<dbReference type="GO" id="GO:0006508">
    <property type="term" value="P:proteolysis"/>
    <property type="evidence" value="ECO:0007669"/>
    <property type="project" value="UniProtKB-KW"/>
</dbReference>
<dbReference type="Proteomes" id="UP000061587">
    <property type="component" value="Chromosome"/>
</dbReference>
<dbReference type="CDD" id="cd07560">
    <property type="entry name" value="Peptidase_S41_CPP"/>
    <property type="match status" value="1"/>
</dbReference>
<evidence type="ECO:0000256" key="5">
    <source>
        <dbReference type="RuleBase" id="RU004404"/>
    </source>
</evidence>
<evidence type="ECO:0000259" key="6">
    <source>
        <dbReference type="PROSITE" id="PS50106"/>
    </source>
</evidence>
<dbReference type="InterPro" id="IPR001478">
    <property type="entry name" value="PDZ"/>
</dbReference>
<dbReference type="PANTHER" id="PTHR32060:SF30">
    <property type="entry name" value="CARBOXY-TERMINAL PROCESSING PROTEASE CTPA"/>
    <property type="match status" value="1"/>
</dbReference>
<dbReference type="InterPro" id="IPR029045">
    <property type="entry name" value="ClpP/crotonase-like_dom_sf"/>
</dbReference>
<dbReference type="FunFam" id="2.30.42.10:FF:000063">
    <property type="entry name" value="Peptidase, S41 family"/>
    <property type="match status" value="1"/>
</dbReference>
<keyword evidence="2 5" id="KW-0645">Protease</keyword>
<dbReference type="Pfam" id="PF03572">
    <property type="entry name" value="Peptidase_S41"/>
    <property type="match status" value="1"/>
</dbReference>
<dbReference type="Pfam" id="PF13180">
    <property type="entry name" value="PDZ_2"/>
    <property type="match status" value="1"/>
</dbReference>
<dbReference type="SUPFAM" id="SSF50156">
    <property type="entry name" value="PDZ domain-like"/>
    <property type="match status" value="1"/>
</dbReference>
<evidence type="ECO:0000256" key="2">
    <source>
        <dbReference type="ARBA" id="ARBA00022670"/>
    </source>
</evidence>
<gene>
    <name evidence="7" type="ORF">BvMPK_2311</name>
</gene>
<dbReference type="PROSITE" id="PS50106">
    <property type="entry name" value="PDZ"/>
    <property type="match status" value="1"/>
</dbReference>
<protein>
    <submittedName>
        <fullName evidence="7">Carboxy-terminal processing protease</fullName>
    </submittedName>
</protein>
<dbReference type="InterPro" id="IPR004447">
    <property type="entry name" value="Peptidase_S41A"/>
</dbReference>
<dbReference type="SUPFAM" id="SSF52096">
    <property type="entry name" value="ClpP/crotonase"/>
    <property type="match status" value="1"/>
</dbReference>
<dbReference type="SMART" id="SM00228">
    <property type="entry name" value="PDZ"/>
    <property type="match status" value="1"/>
</dbReference>
<reference evidence="8" key="1">
    <citation type="submission" date="2015-10" db="EMBL/GenBank/DDBJ databases">
        <title>Extensive mobilome-driven genome diversification in gut-associated Bacteroides vulgatus mpk.</title>
        <authorList>
            <person name="Beier S."/>
            <person name="Lange A."/>
            <person name="Huson D.H."/>
            <person name="Frick J.-S."/>
            <person name="Autenrieth I.B."/>
        </authorList>
    </citation>
    <scope>NUCLEOTIDE SEQUENCE [LARGE SCALE GENOMIC DNA]</scope>
    <source>
        <strain evidence="8">mpk</strain>
    </source>
</reference>